<keyword evidence="4" id="KW-1185">Reference proteome</keyword>
<proteinExistence type="predicted"/>
<dbReference type="JaponicusDB" id="SJAG_03259"/>
<feature type="region of interest" description="Disordered" evidence="2">
    <location>
        <begin position="1"/>
        <end position="20"/>
    </location>
</feature>
<evidence type="ECO:0000313" key="4">
    <source>
        <dbReference type="Proteomes" id="UP000001744"/>
    </source>
</evidence>
<dbReference type="Proteomes" id="UP000001744">
    <property type="component" value="Unassembled WGS sequence"/>
</dbReference>
<evidence type="ECO:0000256" key="1">
    <source>
        <dbReference type="SAM" id="Coils"/>
    </source>
</evidence>
<reference evidence="3 4" key="1">
    <citation type="journal article" date="2011" name="Science">
        <title>Comparative functional genomics of the fission yeasts.</title>
        <authorList>
            <person name="Rhind N."/>
            <person name="Chen Z."/>
            <person name="Yassour M."/>
            <person name="Thompson D.A."/>
            <person name="Haas B.J."/>
            <person name="Habib N."/>
            <person name="Wapinski I."/>
            <person name="Roy S."/>
            <person name="Lin M.F."/>
            <person name="Heiman D.I."/>
            <person name="Young S.K."/>
            <person name="Furuya K."/>
            <person name="Guo Y."/>
            <person name="Pidoux A."/>
            <person name="Chen H.M."/>
            <person name="Robbertse B."/>
            <person name="Goldberg J.M."/>
            <person name="Aoki K."/>
            <person name="Bayne E.H."/>
            <person name="Berlin A.M."/>
            <person name="Desjardins C.A."/>
            <person name="Dobbs E."/>
            <person name="Dukaj L."/>
            <person name="Fan L."/>
            <person name="FitzGerald M.G."/>
            <person name="French C."/>
            <person name="Gujja S."/>
            <person name="Hansen K."/>
            <person name="Keifenheim D."/>
            <person name="Levin J.Z."/>
            <person name="Mosher R.A."/>
            <person name="Mueller C.A."/>
            <person name="Pfiffner J."/>
            <person name="Priest M."/>
            <person name="Russ C."/>
            <person name="Smialowska A."/>
            <person name="Swoboda P."/>
            <person name="Sykes S.M."/>
            <person name="Vaughn M."/>
            <person name="Vengrova S."/>
            <person name="Yoder R."/>
            <person name="Zeng Q."/>
            <person name="Allshire R."/>
            <person name="Baulcombe D."/>
            <person name="Birren B.W."/>
            <person name="Brown W."/>
            <person name="Ekwall K."/>
            <person name="Kellis M."/>
            <person name="Leatherwood J."/>
            <person name="Levin H."/>
            <person name="Margalit H."/>
            <person name="Martienssen R."/>
            <person name="Nieduszynski C.A."/>
            <person name="Spatafora J.W."/>
            <person name="Friedman N."/>
            <person name="Dalgaard J.Z."/>
            <person name="Baumann P."/>
            <person name="Niki H."/>
            <person name="Regev A."/>
            <person name="Nusbaum C."/>
        </authorList>
    </citation>
    <scope>NUCLEOTIDE SEQUENCE [LARGE SCALE GENOMIC DNA]</scope>
    <source>
        <strain evidence="4">yFS275 / FY16936</strain>
    </source>
</reference>
<dbReference type="OMA" id="IWCEECE"/>
<feature type="compositionally biased region" description="Polar residues" evidence="2">
    <location>
        <begin position="1"/>
        <end position="11"/>
    </location>
</feature>
<dbReference type="RefSeq" id="XP_002174418.1">
    <property type="nucleotide sequence ID" value="XM_002174382.2"/>
</dbReference>
<protein>
    <submittedName>
        <fullName evidence="3">Uncharacterized protein</fullName>
    </submittedName>
</protein>
<name>B6K3R8_SCHJY</name>
<dbReference type="EMBL" id="KE651167">
    <property type="protein sequence ID" value="EEB08125.1"/>
    <property type="molecule type" value="Genomic_DNA"/>
</dbReference>
<gene>
    <name evidence="3" type="ORF">SJAG_03259</name>
</gene>
<feature type="coiled-coil region" evidence="1">
    <location>
        <begin position="135"/>
        <end position="210"/>
    </location>
</feature>
<dbReference type="AlphaFoldDB" id="B6K3R8"/>
<evidence type="ECO:0000256" key="2">
    <source>
        <dbReference type="SAM" id="MobiDB-lite"/>
    </source>
</evidence>
<dbReference type="VEuPathDB" id="FungiDB:SJAG_03259"/>
<dbReference type="GeneID" id="7049168"/>
<sequence length="343" mass="38704">MERSSVFNKLQNGHRPRLNASVPSLLGSSYALRSPSRRLEHSMSAMVPGSMANVDDEAQYQMSLLHDRESGCVDAIQALLNRHADLLLSNVDDADVGSVRSQLNSQLEQWCEVCDALAQVYRNRAARLEGVIARRSETDAQLLQMERELQQEREHGNKAALLDDIADLDQQIAELRSRIDFLEQCRRKKMEELEIANKGHESHISQLKQAMFGLHEKIASAPSVPLLSQQLEEARAQAVTLANQSTKARPGIAFFHDLCSRLQKYESSFATLLAEKRDTNKSFTSPLQDRDIRALLKRMVDMLNDGLEIANTNNWKPYSVAIQHEILALETLITQYPEESKKA</sequence>
<evidence type="ECO:0000313" key="3">
    <source>
        <dbReference type="EMBL" id="EEB08125.1"/>
    </source>
</evidence>
<organism evidence="3 4">
    <name type="scientific">Schizosaccharomyces japonicus (strain yFS275 / FY16936)</name>
    <name type="common">Fission yeast</name>
    <dbReference type="NCBI Taxonomy" id="402676"/>
    <lineage>
        <taxon>Eukaryota</taxon>
        <taxon>Fungi</taxon>
        <taxon>Dikarya</taxon>
        <taxon>Ascomycota</taxon>
        <taxon>Taphrinomycotina</taxon>
        <taxon>Schizosaccharomycetes</taxon>
        <taxon>Schizosaccharomycetales</taxon>
        <taxon>Schizosaccharomycetaceae</taxon>
        <taxon>Schizosaccharomyces</taxon>
    </lineage>
</organism>
<keyword evidence="1" id="KW-0175">Coiled coil</keyword>
<accession>B6K3R8</accession>
<dbReference type="HOGENOM" id="CLU_809320_0_0_1"/>